<keyword evidence="4" id="KW-0804">Transcription</keyword>
<dbReference type="InterPro" id="IPR000847">
    <property type="entry name" value="LysR_HTH_N"/>
</dbReference>
<comment type="caution">
    <text evidence="6">The sequence shown here is derived from an EMBL/GenBank/DDBJ whole genome shotgun (WGS) entry which is preliminary data.</text>
</comment>
<dbReference type="SUPFAM" id="SSF53850">
    <property type="entry name" value="Periplasmic binding protein-like II"/>
    <property type="match status" value="1"/>
</dbReference>
<keyword evidence="2" id="KW-0805">Transcription regulation</keyword>
<evidence type="ECO:0000256" key="2">
    <source>
        <dbReference type="ARBA" id="ARBA00023015"/>
    </source>
</evidence>
<evidence type="ECO:0000259" key="5">
    <source>
        <dbReference type="PROSITE" id="PS50931"/>
    </source>
</evidence>
<reference evidence="6" key="1">
    <citation type="submission" date="2021-07" db="EMBL/GenBank/DDBJ databases">
        <title>Shinella sp. nov., a novel member of the genus Shinella from water.</title>
        <authorList>
            <person name="Deng Y."/>
        </authorList>
    </citation>
    <scope>NUCLEOTIDE SEQUENCE</scope>
    <source>
        <strain evidence="6">CPCC 100929</strain>
    </source>
</reference>
<dbReference type="PRINTS" id="PR00039">
    <property type="entry name" value="HTHLYSR"/>
</dbReference>
<dbReference type="PANTHER" id="PTHR30419">
    <property type="entry name" value="HTH-TYPE TRANSCRIPTIONAL REGULATOR YBHD"/>
    <property type="match status" value="1"/>
</dbReference>
<protein>
    <submittedName>
        <fullName evidence="6">LysR family transcriptional regulator</fullName>
    </submittedName>
</protein>
<dbReference type="EMBL" id="WHSB02000003">
    <property type="protein sequence ID" value="MCQ4630475.1"/>
    <property type="molecule type" value="Genomic_DNA"/>
</dbReference>
<dbReference type="InterPro" id="IPR036388">
    <property type="entry name" value="WH-like_DNA-bd_sf"/>
</dbReference>
<dbReference type="Pfam" id="PF00126">
    <property type="entry name" value="HTH_1"/>
    <property type="match status" value="2"/>
</dbReference>
<comment type="similarity">
    <text evidence="1">Belongs to the LysR transcriptional regulatory family.</text>
</comment>
<evidence type="ECO:0000256" key="1">
    <source>
        <dbReference type="ARBA" id="ARBA00009437"/>
    </source>
</evidence>
<dbReference type="PANTHER" id="PTHR30419:SF8">
    <property type="entry name" value="NITROGEN ASSIMILATION TRANSCRIPTIONAL ACTIVATOR-RELATED"/>
    <property type="match status" value="1"/>
</dbReference>
<accession>A0ABT1R5L0</accession>
<dbReference type="CDD" id="cd00090">
    <property type="entry name" value="HTH_ARSR"/>
    <property type="match status" value="1"/>
</dbReference>
<proteinExistence type="inferred from homology"/>
<dbReference type="InterPro" id="IPR036390">
    <property type="entry name" value="WH_DNA-bd_sf"/>
</dbReference>
<dbReference type="PROSITE" id="PS50931">
    <property type="entry name" value="HTH_LYSR"/>
    <property type="match status" value="1"/>
</dbReference>
<dbReference type="Gene3D" id="1.10.10.10">
    <property type="entry name" value="Winged helix-like DNA-binding domain superfamily/Winged helix DNA-binding domain"/>
    <property type="match status" value="2"/>
</dbReference>
<dbReference type="Proteomes" id="UP000996601">
    <property type="component" value="Unassembled WGS sequence"/>
</dbReference>
<keyword evidence="3" id="KW-0238">DNA-binding</keyword>
<dbReference type="InterPro" id="IPR050950">
    <property type="entry name" value="HTH-type_LysR_regulators"/>
</dbReference>
<dbReference type="InterPro" id="IPR005119">
    <property type="entry name" value="LysR_subst-bd"/>
</dbReference>
<organism evidence="6 7">
    <name type="scientific">Shinella lacus</name>
    <dbReference type="NCBI Taxonomy" id="2654216"/>
    <lineage>
        <taxon>Bacteria</taxon>
        <taxon>Pseudomonadati</taxon>
        <taxon>Pseudomonadota</taxon>
        <taxon>Alphaproteobacteria</taxon>
        <taxon>Hyphomicrobiales</taxon>
        <taxon>Rhizobiaceae</taxon>
        <taxon>Shinella</taxon>
    </lineage>
</organism>
<sequence>MKDLDDLDTLHTGLPALPNPRHLRVMEAVAKHASVSRAAEDVGLSQPAVSQAISVLEERYGRPLFDRSRNGTFPTPAGDVLLKRVRRALAQIEAAIATLSRGQANPAVVRNITSTQIRCLMAIAGRNSFSQAARDIGVSIASLQRAARELEANVSVSLYTASKNGQQANGAGMELARRFALALREMDAAVDDIRFLDGVESGRVLVGTLPMSGAYLIGTTIAKLTNAVPDAQVYVTNAPYDMQIDSLRRGEIDLIFGVLRAGDTTDELQTEMMFTDPYCLICRSGHPLTERSSVTADDLRVNNWVVPKAGSPRRSQFDWLLRKLGVTATLGIEASSLNTILAVLNSSDRLALVSRHEADTALMLKLVHVIDSPIPFASQEKGVTMRQGWVPTPVQARFLNILRAEASNFSGSGNR</sequence>
<dbReference type="SUPFAM" id="SSF46785">
    <property type="entry name" value="Winged helix' DNA-binding domain"/>
    <property type="match status" value="2"/>
</dbReference>
<gene>
    <name evidence="6" type="ORF">GB927_010530</name>
</gene>
<name>A0ABT1R5L0_9HYPH</name>
<dbReference type="Gene3D" id="3.40.190.290">
    <property type="match status" value="1"/>
</dbReference>
<keyword evidence="7" id="KW-1185">Reference proteome</keyword>
<evidence type="ECO:0000256" key="3">
    <source>
        <dbReference type="ARBA" id="ARBA00023125"/>
    </source>
</evidence>
<dbReference type="InterPro" id="IPR011991">
    <property type="entry name" value="ArsR-like_HTH"/>
</dbReference>
<evidence type="ECO:0000313" key="6">
    <source>
        <dbReference type="EMBL" id="MCQ4630475.1"/>
    </source>
</evidence>
<dbReference type="Pfam" id="PF03466">
    <property type="entry name" value="LysR_substrate"/>
    <property type="match status" value="1"/>
</dbReference>
<evidence type="ECO:0000256" key="4">
    <source>
        <dbReference type="ARBA" id="ARBA00023163"/>
    </source>
</evidence>
<dbReference type="RefSeq" id="WP_256116748.1">
    <property type="nucleotide sequence ID" value="NZ_WHSB02000003.1"/>
</dbReference>
<evidence type="ECO:0000313" key="7">
    <source>
        <dbReference type="Proteomes" id="UP000996601"/>
    </source>
</evidence>
<feature type="domain" description="HTH lysR-type" evidence="5">
    <location>
        <begin position="18"/>
        <end position="75"/>
    </location>
</feature>